<accession>A0ABY5PM23</accession>
<dbReference type="Pfam" id="PF13472">
    <property type="entry name" value="Lipase_GDSL_2"/>
    <property type="match status" value="1"/>
</dbReference>
<evidence type="ECO:0000256" key="2">
    <source>
        <dbReference type="SAM" id="SignalP"/>
    </source>
</evidence>
<name>A0ABY5PM23_9ACTN</name>
<organism evidence="4 5">
    <name type="scientific">Svornostia abyssi</name>
    <dbReference type="NCBI Taxonomy" id="2898438"/>
    <lineage>
        <taxon>Bacteria</taxon>
        <taxon>Bacillati</taxon>
        <taxon>Actinomycetota</taxon>
        <taxon>Thermoleophilia</taxon>
        <taxon>Solirubrobacterales</taxon>
        <taxon>Baekduiaceae</taxon>
        <taxon>Svornostia</taxon>
    </lineage>
</organism>
<protein>
    <submittedName>
        <fullName evidence="4">GDSL-type esterase/lipase family protein</fullName>
    </submittedName>
</protein>
<gene>
    <name evidence="4" type="ORF">LRS13_09110</name>
</gene>
<dbReference type="Gene3D" id="3.40.50.1110">
    <property type="entry name" value="SGNH hydrolase"/>
    <property type="match status" value="2"/>
</dbReference>
<evidence type="ECO:0000259" key="3">
    <source>
        <dbReference type="Pfam" id="PF13472"/>
    </source>
</evidence>
<dbReference type="InterPro" id="IPR036514">
    <property type="entry name" value="SGNH_hydro_sf"/>
</dbReference>
<evidence type="ECO:0000256" key="1">
    <source>
        <dbReference type="SAM" id="MobiDB-lite"/>
    </source>
</evidence>
<dbReference type="CDD" id="cd00229">
    <property type="entry name" value="SGNH_hydrolase"/>
    <property type="match status" value="1"/>
</dbReference>
<dbReference type="InterPro" id="IPR013830">
    <property type="entry name" value="SGNH_hydro"/>
</dbReference>
<keyword evidence="5" id="KW-1185">Reference proteome</keyword>
<feature type="region of interest" description="Disordered" evidence="1">
    <location>
        <begin position="254"/>
        <end position="285"/>
    </location>
</feature>
<evidence type="ECO:0000313" key="5">
    <source>
        <dbReference type="Proteomes" id="UP001058860"/>
    </source>
</evidence>
<sequence>MFTLLCALFAALIAAPAATAAPARYTLAIGDSVPYGVVNGAPGSGARFTSFVDLLEQRLQPLRPGHTAVNYSCPGATTASLIGPAASACQGNLQYDPHTGSQLDAALAFLAAHPGEVSPIVVTAGGNDLLNGDDLDAMQARIGQITTALRAAAPTADLVVTGYGDPLSLGQPGQGARYAAHAAFNQRLRSAATGAGAVFVDPHPVFNAPPDDQDTAICTYLLACQAADPHPSAAGHEAYANLIWAALGYDAVTPPVREQPDPPAGNGSATEAPVSFGTPSTAGTKVEAPQSEVLGEGATAPARFGAPRLAADRRSLRVWVRCASDRPRTCRIRVVVRQGGRQLGVARVRLAPGKTATVRVKLTRRAARGKKVQVSAYVGDAPRPTVRLTAR</sequence>
<dbReference type="EMBL" id="CP088295">
    <property type="protein sequence ID" value="UUY05659.1"/>
    <property type="molecule type" value="Genomic_DNA"/>
</dbReference>
<proteinExistence type="predicted"/>
<dbReference type="RefSeq" id="WP_353866103.1">
    <property type="nucleotide sequence ID" value="NZ_CP088295.1"/>
</dbReference>
<reference evidence="5" key="1">
    <citation type="submission" date="2021-11" db="EMBL/GenBank/DDBJ databases">
        <title>Cultivation dependent microbiological survey of springs from the worlds oldest radium mine currently devoted to the extraction of radon-saturated water.</title>
        <authorList>
            <person name="Kapinusova G."/>
            <person name="Smrhova T."/>
            <person name="Strejcek M."/>
            <person name="Suman J."/>
            <person name="Jani K."/>
            <person name="Pajer P."/>
            <person name="Uhlik O."/>
        </authorList>
    </citation>
    <scope>NUCLEOTIDE SEQUENCE [LARGE SCALE GENOMIC DNA]</scope>
    <source>
        <strain evidence="5">J379</strain>
    </source>
</reference>
<feature type="domain" description="SGNH hydrolase-type esterase" evidence="3">
    <location>
        <begin position="28"/>
        <end position="238"/>
    </location>
</feature>
<feature type="chain" id="PRO_5047312244" evidence="2">
    <location>
        <begin position="21"/>
        <end position="391"/>
    </location>
</feature>
<dbReference type="Proteomes" id="UP001058860">
    <property type="component" value="Chromosome"/>
</dbReference>
<feature type="signal peptide" evidence="2">
    <location>
        <begin position="1"/>
        <end position="20"/>
    </location>
</feature>
<keyword evidence="2" id="KW-0732">Signal</keyword>
<evidence type="ECO:0000313" key="4">
    <source>
        <dbReference type="EMBL" id="UUY05659.1"/>
    </source>
</evidence>
<dbReference type="SUPFAM" id="SSF52266">
    <property type="entry name" value="SGNH hydrolase"/>
    <property type="match status" value="1"/>
</dbReference>